<sequence length="57" mass="6512">MDQAEYQQRYASFEARYQKAKVSWKKSKNSGKPAGKEGATGYLYNEVVAAGFRFDRV</sequence>
<proteinExistence type="predicted"/>
<dbReference type="STRING" id="1888891.DSOL_1429"/>
<gene>
    <name evidence="1" type="ORF">DSOL_1429</name>
</gene>
<evidence type="ECO:0000313" key="1">
    <source>
        <dbReference type="EMBL" id="OLN32678.1"/>
    </source>
</evidence>
<dbReference type="Proteomes" id="UP000186102">
    <property type="component" value="Unassembled WGS sequence"/>
</dbReference>
<dbReference type="AlphaFoldDB" id="A0A1Q8QZ81"/>
<reference evidence="1 2" key="1">
    <citation type="submission" date="2016-09" db="EMBL/GenBank/DDBJ databases">
        <title>Complete genome of Desulfosporosinus sp. OL.</title>
        <authorList>
            <person name="Mardanov A."/>
            <person name="Beletsky A."/>
            <person name="Panova A."/>
            <person name="Karnachuk O."/>
            <person name="Ravin N."/>
        </authorList>
    </citation>
    <scope>NUCLEOTIDE SEQUENCE [LARGE SCALE GENOMIC DNA]</scope>
    <source>
        <strain evidence="1 2">OL</strain>
    </source>
</reference>
<protein>
    <submittedName>
        <fullName evidence="1">Uncharacterized protein</fullName>
    </submittedName>
</protein>
<keyword evidence="2" id="KW-1185">Reference proteome</keyword>
<evidence type="ECO:0000313" key="2">
    <source>
        <dbReference type="Proteomes" id="UP000186102"/>
    </source>
</evidence>
<dbReference type="EMBL" id="MLBF01000007">
    <property type="protein sequence ID" value="OLN32678.1"/>
    <property type="molecule type" value="Genomic_DNA"/>
</dbReference>
<organism evidence="1 2">
    <name type="scientific">Desulfosporosinus metallidurans</name>
    <dbReference type="NCBI Taxonomy" id="1888891"/>
    <lineage>
        <taxon>Bacteria</taxon>
        <taxon>Bacillati</taxon>
        <taxon>Bacillota</taxon>
        <taxon>Clostridia</taxon>
        <taxon>Eubacteriales</taxon>
        <taxon>Desulfitobacteriaceae</taxon>
        <taxon>Desulfosporosinus</taxon>
    </lineage>
</organism>
<name>A0A1Q8QZ81_9FIRM</name>
<accession>A0A1Q8QZ81</accession>
<comment type="caution">
    <text evidence="1">The sequence shown here is derived from an EMBL/GenBank/DDBJ whole genome shotgun (WGS) entry which is preliminary data.</text>
</comment>